<reference evidence="4" key="1">
    <citation type="submission" date="2021-06" db="EMBL/GenBank/DDBJ databases">
        <title>Halomicroarcula sp. F24A a new haloarchaeum isolated from saline soil.</title>
        <authorList>
            <person name="Duran-Viseras A."/>
            <person name="Sanchez-Porro C."/>
            <person name="Ventosa A."/>
        </authorList>
    </citation>
    <scope>NUCLEOTIDE SEQUENCE</scope>
    <source>
        <strain evidence="4">F24A</strain>
    </source>
</reference>
<dbReference type="PANTHER" id="PTHR43720">
    <property type="entry name" value="2-AMINOMUCONIC SEMIALDEHYDE DEHYDROGENASE"/>
    <property type="match status" value="1"/>
</dbReference>
<organism evidence="4 5">
    <name type="scientific">Haloarcula salinisoli</name>
    <dbReference type="NCBI Taxonomy" id="2487746"/>
    <lineage>
        <taxon>Archaea</taxon>
        <taxon>Methanobacteriati</taxon>
        <taxon>Methanobacteriota</taxon>
        <taxon>Stenosarchaea group</taxon>
        <taxon>Halobacteria</taxon>
        <taxon>Halobacteriales</taxon>
        <taxon>Haloarculaceae</taxon>
        <taxon>Haloarcula</taxon>
    </lineage>
</organism>
<dbReference type="GO" id="GO:0016620">
    <property type="term" value="F:oxidoreductase activity, acting on the aldehyde or oxo group of donors, NAD or NADP as acceptor"/>
    <property type="evidence" value="ECO:0007669"/>
    <property type="project" value="InterPro"/>
</dbReference>
<evidence type="ECO:0000256" key="1">
    <source>
        <dbReference type="ARBA" id="ARBA00009986"/>
    </source>
</evidence>
<dbReference type="SUPFAM" id="SSF53720">
    <property type="entry name" value="ALDH-like"/>
    <property type="match status" value="1"/>
</dbReference>
<comment type="similarity">
    <text evidence="1">Belongs to the aldehyde dehydrogenase family.</text>
</comment>
<evidence type="ECO:0000259" key="3">
    <source>
        <dbReference type="Pfam" id="PF00171"/>
    </source>
</evidence>
<dbReference type="InterPro" id="IPR016163">
    <property type="entry name" value="Ald_DH_C"/>
</dbReference>
<feature type="domain" description="Aldehyde dehydrogenase" evidence="3">
    <location>
        <begin position="87"/>
        <end position="376"/>
    </location>
</feature>
<dbReference type="AlphaFoldDB" id="A0A8J7YRK0"/>
<proteinExistence type="inferred from homology"/>
<dbReference type="InterPro" id="IPR016161">
    <property type="entry name" value="Ald_DH/histidinol_DH"/>
</dbReference>
<gene>
    <name evidence="4" type="ORF">EGD98_20460</name>
</gene>
<comment type="caution">
    <text evidence="4">The sequence shown here is derived from an EMBL/GenBank/DDBJ whole genome shotgun (WGS) entry which is preliminary data.</text>
</comment>
<sequence>MRQIVAATGTDRQEPVVTADVTGFEGDPIGAVERFPSMEVPSVIERNQHQGKAALNALDSGELVSMLAEAGSHFAKGTLGPENTTVDEYVTNVVRATGLPVRAVREAVTAIRSALESVDTTLRSQLPGDDVTVIDTLQYDTGTERTVGYVPRGRNLALLTPSNHPAVVALSVVALGAKYPMAIRPSNQEPFTAARLVHALHEAGLPKESVVLLPGEREVGQTAVEQSDLALGFGGPDLQNRYADVSNVKIHGPGNSKIFVDSDYLQRDEVLDMCRTAVMTGGGRACTNATQIVTTGDGSLLAKKLAQRVAGATVTAPLSERAEVPAVVAPAEADRIDRLIDTNLTTGAGEDLTARYDDRDRVIEQNGITYLRPTVLHLDWNDFDDGRHVLASELPFQYTVVVQVPKTDIGTALSDSLAVTTFTHDDGLEETLLRDSSIEKLFANGEMVSDIDLREPHQGFLTDFLFRKQAYRPSK</sequence>
<evidence type="ECO:0000313" key="4">
    <source>
        <dbReference type="EMBL" id="MBX0306023.1"/>
    </source>
</evidence>
<dbReference type="PANTHER" id="PTHR43720:SF2">
    <property type="entry name" value="2-AMINOMUCONIC SEMIALDEHYDE DEHYDROGENASE"/>
    <property type="match status" value="1"/>
</dbReference>
<protein>
    <submittedName>
        <fullName evidence="4">Aldehyde dehydrogenase family protein</fullName>
    </submittedName>
</protein>
<evidence type="ECO:0000313" key="5">
    <source>
        <dbReference type="Proteomes" id="UP000783863"/>
    </source>
</evidence>
<dbReference type="RefSeq" id="WP_220590218.1">
    <property type="nucleotide sequence ID" value="NZ_RKLQ01000007.1"/>
</dbReference>
<dbReference type="Gene3D" id="3.40.309.10">
    <property type="entry name" value="Aldehyde Dehydrogenase, Chain A, domain 2"/>
    <property type="match status" value="1"/>
</dbReference>
<accession>A0A8J7YRK0</accession>
<dbReference type="Proteomes" id="UP000783863">
    <property type="component" value="Unassembled WGS sequence"/>
</dbReference>
<dbReference type="Gene3D" id="3.40.605.10">
    <property type="entry name" value="Aldehyde Dehydrogenase, Chain A, domain 1"/>
    <property type="match status" value="1"/>
</dbReference>
<evidence type="ECO:0000256" key="2">
    <source>
        <dbReference type="ARBA" id="ARBA00023027"/>
    </source>
</evidence>
<dbReference type="InterPro" id="IPR015590">
    <property type="entry name" value="Aldehyde_DH_dom"/>
</dbReference>
<keyword evidence="5" id="KW-1185">Reference proteome</keyword>
<dbReference type="InterPro" id="IPR016162">
    <property type="entry name" value="Ald_DH_N"/>
</dbReference>
<keyword evidence="2" id="KW-0520">NAD</keyword>
<dbReference type="Pfam" id="PF00171">
    <property type="entry name" value="Aldedh"/>
    <property type="match status" value="1"/>
</dbReference>
<name>A0A8J7YRK0_9EURY</name>
<dbReference type="EMBL" id="RKLQ01000007">
    <property type="protein sequence ID" value="MBX0306023.1"/>
    <property type="molecule type" value="Genomic_DNA"/>
</dbReference>